<keyword evidence="3" id="KW-0378">Hydrolase</keyword>
<dbReference type="PROSITE" id="PS51462">
    <property type="entry name" value="NUDIX"/>
    <property type="match status" value="1"/>
</dbReference>
<evidence type="ECO:0000256" key="1">
    <source>
        <dbReference type="ARBA" id="ARBA00005582"/>
    </source>
</evidence>
<dbReference type="FunFam" id="3.90.79.10:FF:000015">
    <property type="entry name" value="Nudix hydrolase 8"/>
    <property type="match status" value="1"/>
</dbReference>
<dbReference type="Gene3D" id="3.90.79.10">
    <property type="entry name" value="Nucleoside Triphosphate Pyrophosphohydrolase"/>
    <property type="match status" value="1"/>
</dbReference>
<dbReference type="InterPro" id="IPR015797">
    <property type="entry name" value="NUDIX_hydrolase-like_dom_sf"/>
</dbReference>
<proteinExistence type="inferred from homology"/>
<dbReference type="Pfam" id="PF00293">
    <property type="entry name" value="NUDIX"/>
    <property type="match status" value="1"/>
</dbReference>
<keyword evidence="2" id="KW-0479">Metal-binding</keyword>
<dbReference type="SUPFAM" id="SSF55811">
    <property type="entry name" value="Nudix"/>
    <property type="match status" value="1"/>
</dbReference>
<dbReference type="Gene3D" id="3.40.630.30">
    <property type="match status" value="1"/>
</dbReference>
<dbReference type="CDD" id="cd04670">
    <property type="entry name" value="NUDIX_ASFGF2_Nudt6"/>
    <property type="match status" value="1"/>
</dbReference>
<dbReference type="GO" id="GO:0051287">
    <property type="term" value="F:NAD binding"/>
    <property type="evidence" value="ECO:0007669"/>
    <property type="project" value="TreeGrafter"/>
</dbReference>
<dbReference type="InterPro" id="IPR000086">
    <property type="entry name" value="NUDIX_hydrolase_dom"/>
</dbReference>
<evidence type="ECO:0000313" key="5">
    <source>
        <dbReference type="EMBL" id="KAJ3708145.1"/>
    </source>
</evidence>
<dbReference type="Pfam" id="PF18290">
    <property type="entry name" value="Nudix_hydro"/>
    <property type="match status" value="1"/>
</dbReference>
<dbReference type="EMBL" id="JAMRDG010000001">
    <property type="protein sequence ID" value="KAJ3708145.1"/>
    <property type="molecule type" value="Genomic_DNA"/>
</dbReference>
<dbReference type="PROSITE" id="PS00893">
    <property type="entry name" value="NUDIX_BOX"/>
    <property type="match status" value="1"/>
</dbReference>
<sequence>MLASRATFLSSFHTSIVLRTGRNRILIRLIRLTFRPNLSSSHTISGDSKVTHSRKLISRRTMSNSANQSSVVGSILTEQGQEVELLNFVNDDYGGVIVEMKVPMDPTAFASSLRASISSWRKKGIRGVWIKMPINLANLIQPAVEQGFWYHHAEQNYLMLAYWIPDTKHTLPVNASHRVGVGAFVINDNREVLVVQERVGKLRGTGMWKFVTGILDPGEYIHDGAIREVKEETGVDTEFLEVLAFRQSHMSFFDKSDIFFICMLRPLSSDIQIQESEIEAARWMPIEEFASQPFVKKHELLKYIVDISMAKIGKGYTGLTPVRISSAFTDRLSHIYVNSGDLNRNNQDGSGSSCCCEDKSKI</sequence>
<dbReference type="FunFam" id="3.40.630.30:FF:000016">
    <property type="entry name" value="nudix hydrolase 2"/>
    <property type="match status" value="1"/>
</dbReference>
<keyword evidence="6" id="KW-1185">Reference proteome</keyword>
<dbReference type="InterPro" id="IPR003293">
    <property type="entry name" value="Nudix_hydrolase6-like"/>
</dbReference>
<evidence type="ECO:0000259" key="4">
    <source>
        <dbReference type="PROSITE" id="PS51462"/>
    </source>
</evidence>
<comment type="similarity">
    <text evidence="1">Belongs to the Nudix hydrolase family.</text>
</comment>
<protein>
    <recommendedName>
        <fullName evidence="4">Nudix hydrolase domain-containing protein</fullName>
    </recommendedName>
</protein>
<feature type="domain" description="Nudix hydrolase" evidence="4">
    <location>
        <begin position="176"/>
        <end position="308"/>
    </location>
</feature>
<evidence type="ECO:0000256" key="2">
    <source>
        <dbReference type="ARBA" id="ARBA00022723"/>
    </source>
</evidence>
<dbReference type="AlphaFoldDB" id="A0AAD6F0V2"/>
<dbReference type="GO" id="GO:0046872">
    <property type="term" value="F:metal ion binding"/>
    <property type="evidence" value="ECO:0007669"/>
    <property type="project" value="UniProtKB-KW"/>
</dbReference>
<dbReference type="PANTHER" id="PTHR13994:SF29">
    <property type="entry name" value="NUDIX HYDROLASE 2"/>
    <property type="match status" value="1"/>
</dbReference>
<dbReference type="PANTHER" id="PTHR13994">
    <property type="entry name" value="NUDIX HYDROLASE RELATED"/>
    <property type="match status" value="1"/>
</dbReference>
<evidence type="ECO:0000256" key="3">
    <source>
        <dbReference type="ARBA" id="ARBA00022801"/>
    </source>
</evidence>
<dbReference type="PRINTS" id="PR01356">
    <property type="entry name" value="GFGPROTEIN"/>
</dbReference>
<dbReference type="InterPro" id="IPR040618">
    <property type="entry name" value="Pre-Nudix"/>
</dbReference>
<accession>A0AAD6F0V2</accession>
<dbReference type="GO" id="GO:0035529">
    <property type="term" value="F:NADH pyrophosphatase activity"/>
    <property type="evidence" value="ECO:0007669"/>
    <property type="project" value="TreeGrafter"/>
</dbReference>
<gene>
    <name evidence="5" type="ORF">LUZ61_011850</name>
</gene>
<comment type="caution">
    <text evidence="5">The sequence shown here is derived from an EMBL/GenBank/DDBJ whole genome shotgun (WGS) entry which is preliminary data.</text>
</comment>
<evidence type="ECO:0000313" key="6">
    <source>
        <dbReference type="Proteomes" id="UP001210211"/>
    </source>
</evidence>
<dbReference type="GO" id="GO:0047631">
    <property type="term" value="F:ADP-ribose diphosphatase activity"/>
    <property type="evidence" value="ECO:0007669"/>
    <property type="project" value="TreeGrafter"/>
</dbReference>
<organism evidence="5 6">
    <name type="scientific">Rhynchospora tenuis</name>
    <dbReference type="NCBI Taxonomy" id="198213"/>
    <lineage>
        <taxon>Eukaryota</taxon>
        <taxon>Viridiplantae</taxon>
        <taxon>Streptophyta</taxon>
        <taxon>Embryophyta</taxon>
        <taxon>Tracheophyta</taxon>
        <taxon>Spermatophyta</taxon>
        <taxon>Magnoliopsida</taxon>
        <taxon>Liliopsida</taxon>
        <taxon>Poales</taxon>
        <taxon>Cyperaceae</taxon>
        <taxon>Cyperoideae</taxon>
        <taxon>Rhynchosporeae</taxon>
        <taxon>Rhynchospora</taxon>
    </lineage>
</organism>
<dbReference type="Proteomes" id="UP001210211">
    <property type="component" value="Unassembled WGS sequence"/>
</dbReference>
<name>A0AAD6F0V2_9POAL</name>
<dbReference type="InterPro" id="IPR020084">
    <property type="entry name" value="NUDIX_hydrolase_CS"/>
</dbReference>
<reference evidence="5 6" key="1">
    <citation type="journal article" date="2022" name="Cell">
        <title>Repeat-based holocentromeres influence genome architecture and karyotype evolution.</title>
        <authorList>
            <person name="Hofstatter P.G."/>
            <person name="Thangavel G."/>
            <person name="Lux T."/>
            <person name="Neumann P."/>
            <person name="Vondrak T."/>
            <person name="Novak P."/>
            <person name="Zhang M."/>
            <person name="Costa L."/>
            <person name="Castellani M."/>
            <person name="Scott A."/>
            <person name="Toegelov H."/>
            <person name="Fuchs J."/>
            <person name="Mata-Sucre Y."/>
            <person name="Dias Y."/>
            <person name="Vanzela A.L.L."/>
            <person name="Huettel B."/>
            <person name="Almeida C.C.S."/>
            <person name="Simkova H."/>
            <person name="Souza G."/>
            <person name="Pedrosa-Harand A."/>
            <person name="Macas J."/>
            <person name="Mayer K.F.X."/>
            <person name="Houben A."/>
            <person name="Marques A."/>
        </authorList>
    </citation>
    <scope>NUCLEOTIDE SEQUENCE [LARGE SCALE GENOMIC DNA]</scope>
    <source>
        <strain evidence="5">RhyTen1mFocal</strain>
    </source>
</reference>